<gene>
    <name evidence="15" type="ORF">KIW84_062412</name>
</gene>
<dbReference type="PROSITE" id="PS51479">
    <property type="entry name" value="ZF_RTR1"/>
    <property type="match status" value="1"/>
</dbReference>
<evidence type="ECO:0000256" key="4">
    <source>
        <dbReference type="ARBA" id="ARBA00022771"/>
    </source>
</evidence>
<feature type="compositionally biased region" description="Low complexity" evidence="13">
    <location>
        <begin position="371"/>
        <end position="382"/>
    </location>
</feature>
<dbReference type="PANTHER" id="PTHR14732:SF0">
    <property type="entry name" value="RNA POLYMERASE II SUBUNIT B1 CTD PHOSPHATASE RPAP2-RELATED"/>
    <property type="match status" value="1"/>
</dbReference>
<organism evidence="15 16">
    <name type="scientific">Pisum sativum</name>
    <name type="common">Garden pea</name>
    <name type="synonym">Lathyrus oleraceus</name>
    <dbReference type="NCBI Taxonomy" id="3888"/>
    <lineage>
        <taxon>Eukaryota</taxon>
        <taxon>Viridiplantae</taxon>
        <taxon>Streptophyta</taxon>
        <taxon>Embryophyta</taxon>
        <taxon>Tracheophyta</taxon>
        <taxon>Spermatophyta</taxon>
        <taxon>Magnoliopsida</taxon>
        <taxon>eudicotyledons</taxon>
        <taxon>Gunneridae</taxon>
        <taxon>Pentapetalae</taxon>
        <taxon>rosids</taxon>
        <taxon>fabids</taxon>
        <taxon>Fabales</taxon>
        <taxon>Fabaceae</taxon>
        <taxon>Papilionoideae</taxon>
        <taxon>50 kb inversion clade</taxon>
        <taxon>NPAAA clade</taxon>
        <taxon>Hologalegina</taxon>
        <taxon>IRL clade</taxon>
        <taxon>Fabeae</taxon>
        <taxon>Lathyrus</taxon>
    </lineage>
</organism>
<dbReference type="GO" id="GO:0043175">
    <property type="term" value="F:RNA polymerase core enzyme binding"/>
    <property type="evidence" value="ECO:0007669"/>
    <property type="project" value="UniProtKB-UniRule"/>
</dbReference>
<dbReference type="FunFam" id="1.25.40.820:FF:000006">
    <property type="entry name" value="Putative RNA polymerase II subunit B1 CTD phosphatase RPAP2 homolog"/>
    <property type="match status" value="1"/>
</dbReference>
<dbReference type="EMBL" id="JAMSHJ010000006">
    <property type="protein sequence ID" value="KAI5396197.1"/>
    <property type="molecule type" value="Genomic_DNA"/>
</dbReference>
<dbReference type="InterPro" id="IPR007308">
    <property type="entry name" value="Rtr1/RPAP2_dom"/>
</dbReference>
<evidence type="ECO:0000256" key="8">
    <source>
        <dbReference type="ARBA" id="ARBA00023242"/>
    </source>
</evidence>
<feature type="region of interest" description="Disordered" evidence="13">
    <location>
        <begin position="369"/>
        <end position="402"/>
    </location>
</feature>
<evidence type="ECO:0000256" key="7">
    <source>
        <dbReference type="ARBA" id="ARBA00022912"/>
    </source>
</evidence>
<dbReference type="Gramene" id="Psat6g118640.1">
    <property type="protein sequence ID" value="Psat6g118640.1.cds"/>
    <property type="gene ID" value="Psat6g118640"/>
</dbReference>
<evidence type="ECO:0000256" key="11">
    <source>
        <dbReference type="PROSITE-ProRule" id="PRU00812"/>
    </source>
</evidence>
<sequence>MEKNQPVFVKDAVLKLQLSLLDGIQSEDQLFAAGSLISRSDYEDVVTERSITNMCGYPLCHNALPTDRPRKGRYRISLKEHKVYDLHETYMFCSSSCMVNSKAFAGSLQDKRCSVLDPEKLNNVLRWFGNLNMESMENFGKDGQFGFSGMEIQDKKETGTGEVSLEQWVGPSNAIEGYVPKKRDNSSKGSQKNTKKGSKTIRGKSSGDKSSIISEFDFTSTIITQDEYSVSKLSSGQTDTTCDKQINPTAILEQPKRVGNKVVRKDDDIHDLSSSFKSSLILSPSKNKKEIAKSSEDLLRPSLVPSTEKKVVHSITISESQCDVEQNDSERKSIQLKGEISIIAANGDASTSNLVPANAEGKFQIEKTIGSSPTKPKSSLKSNGKKKLSRSVTWADEKTNSSGSKDLCAVKEFGNIKKESDVPDNIDAAADEDMLRSALAEACAIALSQASEAVASGDLDANDAVSEAGITILPHPPNAVEEGTMDDDDDDILVEEGTMDDDDILEANSVTLKWPRKPGISKFDLFDSEDSWFDAPPEGFSLTLSPFATMWNAFFSWITSSSLAYIYGRDVSFHEEFLSVNGREYPSKIVLTDGRSSEIKQTLASCLARALPAVAAELRLPIPISTLEQAVVFLLDTMSFVDALPAFRMKQWQVVVLLLVDALSVCRIPTLISYMTDRRDLFVKVLSGSQIGKEEYDVLKDLIVPLGRAPHFSSQSGA</sequence>
<comment type="catalytic activity">
    <reaction evidence="9 12">
        <text>O-phospho-L-seryl-[protein] + H2O = L-seryl-[protein] + phosphate</text>
        <dbReference type="Rhea" id="RHEA:20629"/>
        <dbReference type="Rhea" id="RHEA-COMP:9863"/>
        <dbReference type="Rhea" id="RHEA-COMP:11604"/>
        <dbReference type="ChEBI" id="CHEBI:15377"/>
        <dbReference type="ChEBI" id="CHEBI:29999"/>
        <dbReference type="ChEBI" id="CHEBI:43474"/>
        <dbReference type="ChEBI" id="CHEBI:83421"/>
        <dbReference type="EC" id="3.1.3.16"/>
    </reaction>
</comment>
<keyword evidence="7 12" id="KW-0904">Protein phosphatase</keyword>
<dbReference type="GO" id="GO:0008270">
    <property type="term" value="F:zinc ion binding"/>
    <property type="evidence" value="ECO:0007669"/>
    <property type="project" value="UniProtKB-KW"/>
</dbReference>
<keyword evidence="3 12" id="KW-0479">Metal-binding</keyword>
<comment type="subcellular location">
    <subcellularLocation>
        <location evidence="1 12">Nucleus</location>
    </subcellularLocation>
</comment>
<evidence type="ECO:0000256" key="3">
    <source>
        <dbReference type="ARBA" id="ARBA00022723"/>
    </source>
</evidence>
<keyword evidence="8 12" id="KW-0539">Nucleus</keyword>
<dbReference type="Pfam" id="PF04181">
    <property type="entry name" value="RPAP2_Rtr1"/>
    <property type="match status" value="1"/>
</dbReference>
<evidence type="ECO:0000313" key="16">
    <source>
        <dbReference type="Proteomes" id="UP001058974"/>
    </source>
</evidence>
<dbReference type="OrthoDB" id="2590500at2759"/>
<protein>
    <recommendedName>
        <fullName evidence="12">RNA polymerase II subunit B1 CTD phosphatase RPAP2 homolog</fullName>
        <ecNumber evidence="12">3.1.3.16</ecNumber>
    </recommendedName>
</protein>
<keyword evidence="5 12" id="KW-0378">Hydrolase</keyword>
<dbReference type="Gene3D" id="1.25.40.820">
    <property type="match status" value="1"/>
</dbReference>
<evidence type="ECO:0000256" key="6">
    <source>
        <dbReference type="ARBA" id="ARBA00022833"/>
    </source>
</evidence>
<dbReference type="Proteomes" id="UP001058974">
    <property type="component" value="Chromosome 6"/>
</dbReference>
<feature type="region of interest" description="Disordered" evidence="13">
    <location>
        <begin position="175"/>
        <end position="209"/>
    </location>
</feature>
<evidence type="ECO:0000256" key="10">
    <source>
        <dbReference type="ARBA" id="ARBA00048336"/>
    </source>
</evidence>
<feature type="domain" description="RTR1-type" evidence="14">
    <location>
        <begin position="32"/>
        <end position="117"/>
    </location>
</feature>
<dbReference type="Gramene" id="PSAT_LOCUS26266_t1">
    <property type="protein sequence ID" value="CAL5207498.1"/>
    <property type="gene ID" value="PSAT_LOCUS26266"/>
</dbReference>
<evidence type="ECO:0000256" key="2">
    <source>
        <dbReference type="ARBA" id="ARBA00005676"/>
    </source>
</evidence>
<dbReference type="EC" id="3.1.3.16" evidence="12"/>
<dbReference type="InterPro" id="IPR039693">
    <property type="entry name" value="Rtr1/RPAP2"/>
</dbReference>
<dbReference type="GO" id="GO:0005737">
    <property type="term" value="C:cytoplasm"/>
    <property type="evidence" value="ECO:0007669"/>
    <property type="project" value="TreeGrafter"/>
</dbReference>
<name>A0A9D4W709_PEA</name>
<evidence type="ECO:0000256" key="1">
    <source>
        <dbReference type="ARBA" id="ARBA00004123"/>
    </source>
</evidence>
<evidence type="ECO:0000256" key="5">
    <source>
        <dbReference type="ARBA" id="ARBA00022801"/>
    </source>
</evidence>
<evidence type="ECO:0000259" key="14">
    <source>
        <dbReference type="PROSITE" id="PS51479"/>
    </source>
</evidence>
<proteinExistence type="inferred from homology"/>
<keyword evidence="4 12" id="KW-0863">Zinc-finger</keyword>
<keyword evidence="6 12" id="KW-0862">Zinc</keyword>
<dbReference type="Gramene" id="Psat06G0241200-T1">
    <property type="protein sequence ID" value="KAI5396197.1"/>
    <property type="gene ID" value="KIW84_062412"/>
</dbReference>
<keyword evidence="16" id="KW-1185">Reference proteome</keyword>
<comment type="caution">
    <text evidence="15">The sequence shown here is derived from an EMBL/GenBank/DDBJ whole genome shotgun (WGS) entry which is preliminary data.</text>
</comment>
<dbReference type="AlphaFoldDB" id="A0A9D4W709"/>
<comment type="catalytic activity">
    <reaction evidence="10 12">
        <text>O-phospho-L-threonyl-[protein] + H2O = L-threonyl-[protein] + phosphate</text>
        <dbReference type="Rhea" id="RHEA:47004"/>
        <dbReference type="Rhea" id="RHEA-COMP:11060"/>
        <dbReference type="Rhea" id="RHEA-COMP:11605"/>
        <dbReference type="ChEBI" id="CHEBI:15377"/>
        <dbReference type="ChEBI" id="CHEBI:30013"/>
        <dbReference type="ChEBI" id="CHEBI:43474"/>
        <dbReference type="ChEBI" id="CHEBI:61977"/>
        <dbReference type="EC" id="3.1.3.16"/>
    </reaction>
</comment>
<evidence type="ECO:0000256" key="13">
    <source>
        <dbReference type="SAM" id="MobiDB-lite"/>
    </source>
</evidence>
<dbReference type="PANTHER" id="PTHR14732">
    <property type="entry name" value="RNA POLYMERASE II SUBUNIT B1 CTD PHOSPHATASE RPAP2-RELATED"/>
    <property type="match status" value="1"/>
</dbReference>
<evidence type="ECO:0000256" key="12">
    <source>
        <dbReference type="RuleBase" id="RU367080"/>
    </source>
</evidence>
<evidence type="ECO:0000313" key="15">
    <source>
        <dbReference type="EMBL" id="KAI5396197.1"/>
    </source>
</evidence>
<evidence type="ECO:0000256" key="9">
    <source>
        <dbReference type="ARBA" id="ARBA00047761"/>
    </source>
</evidence>
<dbReference type="InterPro" id="IPR038534">
    <property type="entry name" value="Rtr1/RPAP2_sf"/>
</dbReference>
<reference evidence="15 16" key="1">
    <citation type="journal article" date="2022" name="Nat. Genet.">
        <title>Improved pea reference genome and pan-genome highlight genomic features and evolutionary characteristics.</title>
        <authorList>
            <person name="Yang T."/>
            <person name="Liu R."/>
            <person name="Luo Y."/>
            <person name="Hu S."/>
            <person name="Wang D."/>
            <person name="Wang C."/>
            <person name="Pandey M.K."/>
            <person name="Ge S."/>
            <person name="Xu Q."/>
            <person name="Li N."/>
            <person name="Li G."/>
            <person name="Huang Y."/>
            <person name="Saxena R.K."/>
            <person name="Ji Y."/>
            <person name="Li M."/>
            <person name="Yan X."/>
            <person name="He Y."/>
            <person name="Liu Y."/>
            <person name="Wang X."/>
            <person name="Xiang C."/>
            <person name="Varshney R.K."/>
            <person name="Ding H."/>
            <person name="Gao S."/>
            <person name="Zong X."/>
        </authorList>
    </citation>
    <scope>NUCLEOTIDE SEQUENCE [LARGE SCALE GENOMIC DNA]</scope>
    <source>
        <strain evidence="15 16">cv. Zhongwan 6</strain>
    </source>
</reference>
<accession>A0A9D4W709</accession>
<comment type="similarity">
    <text evidence="2 11 12">Belongs to the RPAP2 family.</text>
</comment>
<comment type="function">
    <text evidence="12">Putative RNA polymerase II subunit B1 C-terminal domain (CTD) phosphatase involved in RNA polymerase II transcription regulation.</text>
</comment>
<feature type="compositionally biased region" description="Basic residues" evidence="13">
    <location>
        <begin position="193"/>
        <end position="202"/>
    </location>
</feature>
<dbReference type="GO" id="GO:0008420">
    <property type="term" value="F:RNA polymerase II CTD heptapeptide repeat phosphatase activity"/>
    <property type="evidence" value="ECO:0007669"/>
    <property type="project" value="UniProtKB-UniRule"/>
</dbReference>
<dbReference type="GO" id="GO:0005634">
    <property type="term" value="C:nucleus"/>
    <property type="evidence" value="ECO:0007669"/>
    <property type="project" value="UniProtKB-SubCell"/>
</dbReference>